<evidence type="ECO:0000256" key="7">
    <source>
        <dbReference type="ARBA" id="ARBA00023277"/>
    </source>
</evidence>
<evidence type="ECO:0000259" key="11">
    <source>
        <dbReference type="Pfam" id="PF21226"/>
    </source>
</evidence>
<evidence type="ECO:0000313" key="12">
    <source>
        <dbReference type="EMBL" id="WZP15915.1"/>
    </source>
</evidence>
<dbReference type="GO" id="GO:0004134">
    <property type="term" value="F:4-alpha-glucanotransferase activity"/>
    <property type="evidence" value="ECO:0007669"/>
    <property type="project" value="UniProtKB-EC"/>
</dbReference>
<dbReference type="RefSeq" id="WP_342023566.1">
    <property type="nucleotide sequence ID" value="NZ_CP151657.1"/>
</dbReference>
<dbReference type="EC" id="2.4.1.25" evidence="3 10"/>
<accession>A0ABZ2ZV05</accession>
<dbReference type="InterPro" id="IPR003385">
    <property type="entry name" value="Glyco_hydro_77"/>
</dbReference>
<dbReference type="EMBL" id="CP151657">
    <property type="protein sequence ID" value="WZP15915.1"/>
    <property type="molecule type" value="Genomic_DNA"/>
</dbReference>
<dbReference type="Pfam" id="PF02446">
    <property type="entry name" value="Glyco_hydro_77"/>
    <property type="match status" value="1"/>
</dbReference>
<evidence type="ECO:0000256" key="3">
    <source>
        <dbReference type="ARBA" id="ARBA00012560"/>
    </source>
</evidence>
<evidence type="ECO:0000256" key="1">
    <source>
        <dbReference type="ARBA" id="ARBA00000439"/>
    </source>
</evidence>
<dbReference type="NCBIfam" id="TIGR00217">
    <property type="entry name" value="malQ"/>
    <property type="match status" value="1"/>
</dbReference>
<reference evidence="12 13" key="1">
    <citation type="submission" date="2024-04" db="EMBL/GenBank/DDBJ databases">
        <title>Arthrobacter sp. from Plains bison fecal sample.</title>
        <authorList>
            <person name="Ruzzini A."/>
        </authorList>
    </citation>
    <scope>NUCLEOTIDE SEQUENCE [LARGE SCALE GENOMIC DNA]</scope>
    <source>
        <strain evidence="12 13">EINP1</strain>
    </source>
</reference>
<gene>
    <name evidence="12" type="primary">malQ</name>
    <name evidence="12" type="ORF">AAE021_17495</name>
</gene>
<keyword evidence="5 10" id="KW-0328">Glycosyltransferase</keyword>
<proteinExistence type="inferred from homology"/>
<organism evidence="12 13">
    <name type="scientific">Arthrobacter citreus</name>
    <dbReference type="NCBI Taxonomy" id="1670"/>
    <lineage>
        <taxon>Bacteria</taxon>
        <taxon>Bacillati</taxon>
        <taxon>Actinomycetota</taxon>
        <taxon>Actinomycetes</taxon>
        <taxon>Micrococcales</taxon>
        <taxon>Micrococcaceae</taxon>
        <taxon>Arthrobacter</taxon>
    </lineage>
</organism>
<keyword evidence="7 10" id="KW-0119">Carbohydrate metabolism</keyword>
<evidence type="ECO:0000256" key="4">
    <source>
        <dbReference type="ARBA" id="ARBA00020295"/>
    </source>
</evidence>
<evidence type="ECO:0000256" key="2">
    <source>
        <dbReference type="ARBA" id="ARBA00005684"/>
    </source>
</evidence>
<dbReference type="Proteomes" id="UP001448858">
    <property type="component" value="Chromosome"/>
</dbReference>
<sequence length="717" mass="77894">MTVANSPGQATDSSTLLRELAAHHHVVTTFKGWDGTPREVSDETLRRVLSALGVAVDTEDEMAASLAEGRLSEWRRTLPGAVVVREGGSHSVAVHTPAGEDATVFITLEDGGQRELDWPRVPAEELDLDGTLTARTLVRLPLDLPLGWHRLEVKCGGKQADTVLVVTPARLTTAAELAQRRAWGLMAQLYSVRSSRSWGIGDLNDLADLAALSGADHGAGFILINPLHAAEPVPPLEPSPYLPTTRRFFNPLYIRVEDVPEYAYLPAAATAQVEESARALSAANRSTDLLDRDATYAAKLAALEQVFSVPRSIAREQQFQRFCDLEGPGLESFALWSALAEKLPAGAPEWEQITGPDSSYVRGNEQDLAPRVQFFKWLQWICDQQLENVQAAARSAGMSIGVVHDLAVGVHPAGADAWMLRPVLAPGVSVGAPPDMFNQQGQDWSQPPWHPQRLADAGYLPYRDMLRTVLRHAGGIRVDHILGLFRQWWIPAGSAPGEGAYVHFDHEALIGILALEAERTGAVVVGEDLGVFEPWVQEYLGERGVLGTSILWFEEAETGPRLPEEYRQGALTTVNTHDLPPAAGYLAGEHVDLRASLGLLSRPVEEEREADAAAREAVLSLVRSRGLLPESGTGSDSVQQTVEALHSFILQTPSVLLGVSLTDAVGERQTQNQPGTGDEYPNWRIPLSGPDGQAILIDDLPSNHRFNSLANLMRDSI</sequence>
<evidence type="ECO:0000256" key="6">
    <source>
        <dbReference type="ARBA" id="ARBA00022679"/>
    </source>
</evidence>
<evidence type="ECO:0000256" key="10">
    <source>
        <dbReference type="RuleBase" id="RU361207"/>
    </source>
</evidence>
<comment type="similarity">
    <text evidence="2 10">Belongs to the disproportionating enzyme family.</text>
</comment>
<evidence type="ECO:0000256" key="8">
    <source>
        <dbReference type="ARBA" id="ARBA00031423"/>
    </source>
</evidence>
<evidence type="ECO:0000256" key="5">
    <source>
        <dbReference type="ARBA" id="ARBA00022676"/>
    </source>
</evidence>
<feature type="domain" description="MalQ N-terminal beta-sandwich" evidence="11">
    <location>
        <begin position="78"/>
        <end position="168"/>
    </location>
</feature>
<dbReference type="Pfam" id="PF21226">
    <property type="entry name" value="MalQ_N"/>
    <property type="match status" value="1"/>
</dbReference>
<evidence type="ECO:0000313" key="13">
    <source>
        <dbReference type="Proteomes" id="UP001448858"/>
    </source>
</evidence>
<keyword evidence="13" id="KW-1185">Reference proteome</keyword>
<keyword evidence="6 10" id="KW-0808">Transferase</keyword>
<dbReference type="PANTHER" id="PTHR32438:SF5">
    <property type="entry name" value="4-ALPHA-GLUCANOTRANSFERASE DPE1, CHLOROPLASTIC_AMYLOPLASTIC"/>
    <property type="match status" value="1"/>
</dbReference>
<evidence type="ECO:0000256" key="9">
    <source>
        <dbReference type="ARBA" id="ARBA00031501"/>
    </source>
</evidence>
<dbReference type="Gene3D" id="3.20.20.80">
    <property type="entry name" value="Glycosidases"/>
    <property type="match status" value="1"/>
</dbReference>
<name>A0ABZ2ZV05_9MICC</name>
<dbReference type="InterPro" id="IPR017853">
    <property type="entry name" value="GH"/>
</dbReference>
<protein>
    <recommendedName>
        <fullName evidence="4 10">4-alpha-glucanotransferase</fullName>
        <ecNumber evidence="3 10">2.4.1.25</ecNumber>
    </recommendedName>
    <alternativeName>
        <fullName evidence="8 10">Amylomaltase</fullName>
    </alternativeName>
    <alternativeName>
        <fullName evidence="9 10">Disproportionating enzyme</fullName>
    </alternativeName>
</protein>
<dbReference type="PANTHER" id="PTHR32438">
    <property type="entry name" value="4-ALPHA-GLUCANOTRANSFERASE DPE1, CHLOROPLASTIC/AMYLOPLASTIC"/>
    <property type="match status" value="1"/>
</dbReference>
<dbReference type="InterPro" id="IPR048458">
    <property type="entry name" value="MalQ_N"/>
</dbReference>
<dbReference type="SUPFAM" id="SSF51445">
    <property type="entry name" value="(Trans)glycosidases"/>
    <property type="match status" value="1"/>
</dbReference>
<comment type="catalytic activity">
    <reaction evidence="1 10">
        <text>Transfers a segment of a (1-&gt;4)-alpha-D-glucan to a new position in an acceptor, which may be glucose or a (1-&gt;4)-alpha-D-glucan.</text>
        <dbReference type="EC" id="2.4.1.25"/>
    </reaction>
</comment>